<feature type="compositionally biased region" description="Basic and acidic residues" evidence="1">
    <location>
        <begin position="15"/>
        <end position="24"/>
    </location>
</feature>
<dbReference type="EMBL" id="KZ293657">
    <property type="protein sequence ID" value="PBK93096.1"/>
    <property type="molecule type" value="Genomic_DNA"/>
</dbReference>
<dbReference type="Pfam" id="PF20153">
    <property type="entry name" value="DUF6535"/>
    <property type="match status" value="1"/>
</dbReference>
<feature type="compositionally biased region" description="Basic and acidic residues" evidence="1">
    <location>
        <begin position="36"/>
        <end position="45"/>
    </location>
</feature>
<feature type="transmembrane region" description="Helical" evidence="2">
    <location>
        <begin position="267"/>
        <end position="291"/>
    </location>
</feature>
<dbReference type="Proteomes" id="UP000217790">
    <property type="component" value="Unassembled WGS sequence"/>
</dbReference>
<sequence>MSSPQESNEASSNDSKGKAVDPSEHPNFSDGGGNADEAKDEKEDAGLVNGEIMHSGVKPVDPAMSFKAKRTFGMHRARPSARKGNDLPNYEDRFPEDPMYEETAPNARVWRTLQEVSVIHDVKRVEESRDNIDVLLVFAGLFSAVVTTFVIQTSQSLQADYAQVSASLLFELVLVQRAIANGSPVDTIPVSSLNPQTVFVSSATDVWVNGLWFASLFLSLTTALVAVLLKQWLHHCVALPFGTATPREQCLARQYRYLGLQKWRVEAIAGLLPVLMHLALALFFIGLSLFLHPLQAALSWVVWTGTVLLIVAYAIVTILPMFFPQCPYRTPLCELVYPPCVFVSSFFQRQFHRLCQLLQQCLYRTPLCNLAYPPYIYVTSLVQKLYHQLLQLLQSIASRVTRTNDYSNDSESDSGHNHITTKPKSLMQLELEAVGKVSLRLSVEALHWLLSASPNLAVQSIVMESIGGLPMAALVEAADVFRGSPSIADVRGNLLSLVAELDVVDGTNAPIASIPSGMEHKFERLVRSGMFISKVHPLWSDVVLPDQLDRTEFGATLVSQIPKLCVSNECLNLCKPTVFLHDILSLETPARFPPIVWKNLIQSATDSWDPDLFNIDDRFPMHLCSAMAMSSIVRTDIPKQQLFASPLVVDFPQAVEYFPEMALKYMMCWLSRFDLLPGERLGCRVLAAFIHLTIHRVSRLAAGTDISETTEIESLGSMLDILSFSWRNSHPDSTWKILESVTVNTPIFSQDVTDSRYDECSSFVLDCYRRLVRGSNLASRIHASSSALQLLVTFMTTQWSTLHTSTRARAALNILGSCLQVRFWPAYDVFYQQQCLKFLAKQPISSWSASLFRAYVTGIAIAVHPSHGDPEGDQTISQAIDCLHEPENLFFVCSTLAIGTHELVDGVAVGYPNIMTALAQIRPLDPAWSNCRQRLRELAEDENFFVGLEGEESESEDGLESEDETEIEEPDRERRRTNMRKAIKTLDKFFSDIPPQATVNLELPGPPPQPQSRLGHVVRLLPWRRLRRQDGEHELTEVV</sequence>
<proteinExistence type="predicted"/>
<feature type="region of interest" description="Disordered" evidence="1">
    <location>
        <begin position="947"/>
        <end position="977"/>
    </location>
</feature>
<feature type="compositionally biased region" description="Acidic residues" evidence="1">
    <location>
        <begin position="947"/>
        <end position="970"/>
    </location>
</feature>
<name>A0A2H3E070_ARMGA</name>
<feature type="compositionally biased region" description="Basic residues" evidence="1">
    <location>
        <begin position="72"/>
        <end position="81"/>
    </location>
</feature>
<keyword evidence="2" id="KW-0472">Membrane</keyword>
<reference evidence="5" key="1">
    <citation type="journal article" date="2017" name="Nat. Ecol. Evol.">
        <title>Genome expansion and lineage-specific genetic innovations in the forest pathogenic fungi Armillaria.</title>
        <authorList>
            <person name="Sipos G."/>
            <person name="Prasanna A.N."/>
            <person name="Walter M.C."/>
            <person name="O'Connor E."/>
            <person name="Balint B."/>
            <person name="Krizsan K."/>
            <person name="Kiss B."/>
            <person name="Hess J."/>
            <person name="Varga T."/>
            <person name="Slot J."/>
            <person name="Riley R."/>
            <person name="Boka B."/>
            <person name="Rigling D."/>
            <person name="Barry K."/>
            <person name="Lee J."/>
            <person name="Mihaltcheva S."/>
            <person name="LaButti K."/>
            <person name="Lipzen A."/>
            <person name="Waldron R."/>
            <person name="Moloney N.M."/>
            <person name="Sperisen C."/>
            <person name="Kredics L."/>
            <person name="Vagvoelgyi C."/>
            <person name="Patrignani A."/>
            <person name="Fitzpatrick D."/>
            <person name="Nagy I."/>
            <person name="Doyle S."/>
            <person name="Anderson J.B."/>
            <person name="Grigoriev I.V."/>
            <person name="Gueldener U."/>
            <person name="Muensterkoetter M."/>
            <person name="Nagy L.G."/>
        </authorList>
    </citation>
    <scope>NUCLEOTIDE SEQUENCE [LARGE SCALE GENOMIC DNA]</scope>
    <source>
        <strain evidence="5">Ar21-2</strain>
    </source>
</reference>
<dbReference type="OrthoDB" id="2981597at2759"/>
<dbReference type="AlphaFoldDB" id="A0A2H3E070"/>
<keyword evidence="2" id="KW-1133">Transmembrane helix</keyword>
<feature type="domain" description="DUF6535" evidence="3">
    <location>
        <begin position="110"/>
        <end position="292"/>
    </location>
</feature>
<dbReference type="STRING" id="47427.A0A2H3E070"/>
<evidence type="ECO:0000259" key="3">
    <source>
        <dbReference type="Pfam" id="PF20153"/>
    </source>
</evidence>
<dbReference type="InterPro" id="IPR045338">
    <property type="entry name" value="DUF6535"/>
</dbReference>
<feature type="region of interest" description="Disordered" evidence="1">
    <location>
        <begin position="72"/>
        <end position="91"/>
    </location>
</feature>
<keyword evidence="2" id="KW-0812">Transmembrane</keyword>
<keyword evidence="5" id="KW-1185">Reference proteome</keyword>
<accession>A0A2H3E070</accession>
<protein>
    <recommendedName>
        <fullName evidence="3">DUF6535 domain-containing protein</fullName>
    </recommendedName>
</protein>
<feature type="region of interest" description="Disordered" evidence="1">
    <location>
        <begin position="1"/>
        <end position="45"/>
    </location>
</feature>
<feature type="transmembrane region" description="Helical" evidence="2">
    <location>
        <begin position="297"/>
        <end position="319"/>
    </location>
</feature>
<dbReference type="InParanoid" id="A0A2H3E070"/>
<evidence type="ECO:0000313" key="5">
    <source>
        <dbReference type="Proteomes" id="UP000217790"/>
    </source>
</evidence>
<evidence type="ECO:0000256" key="2">
    <source>
        <dbReference type="SAM" id="Phobius"/>
    </source>
</evidence>
<feature type="transmembrane region" description="Helical" evidence="2">
    <location>
        <begin position="210"/>
        <end position="229"/>
    </location>
</feature>
<evidence type="ECO:0000313" key="4">
    <source>
        <dbReference type="EMBL" id="PBK93096.1"/>
    </source>
</evidence>
<feature type="compositionally biased region" description="Polar residues" evidence="1">
    <location>
        <begin position="1"/>
        <end position="14"/>
    </location>
</feature>
<gene>
    <name evidence="4" type="ORF">ARMGADRAFT_1080268</name>
</gene>
<evidence type="ECO:0000256" key="1">
    <source>
        <dbReference type="SAM" id="MobiDB-lite"/>
    </source>
</evidence>
<organism evidence="4 5">
    <name type="scientific">Armillaria gallica</name>
    <name type="common">Bulbous honey fungus</name>
    <name type="synonym">Armillaria bulbosa</name>
    <dbReference type="NCBI Taxonomy" id="47427"/>
    <lineage>
        <taxon>Eukaryota</taxon>
        <taxon>Fungi</taxon>
        <taxon>Dikarya</taxon>
        <taxon>Basidiomycota</taxon>
        <taxon>Agaricomycotina</taxon>
        <taxon>Agaricomycetes</taxon>
        <taxon>Agaricomycetidae</taxon>
        <taxon>Agaricales</taxon>
        <taxon>Marasmiineae</taxon>
        <taxon>Physalacriaceae</taxon>
        <taxon>Armillaria</taxon>
    </lineage>
</organism>